<comment type="caution">
    <text evidence="2">The sequence shown here is derived from an EMBL/GenBank/DDBJ whole genome shotgun (WGS) entry which is preliminary data.</text>
</comment>
<evidence type="ECO:0000259" key="1">
    <source>
        <dbReference type="Pfam" id="PF00534"/>
    </source>
</evidence>
<evidence type="ECO:0000313" key="2">
    <source>
        <dbReference type="EMBL" id="TIH10592.1"/>
    </source>
</evidence>
<dbReference type="InterPro" id="IPR001296">
    <property type="entry name" value="Glyco_trans_1"/>
</dbReference>
<keyword evidence="2" id="KW-0808">Transferase</keyword>
<evidence type="ECO:0000313" key="3">
    <source>
        <dbReference type="Proteomes" id="UP000307541"/>
    </source>
</evidence>
<dbReference type="GO" id="GO:0016757">
    <property type="term" value="F:glycosyltransferase activity"/>
    <property type="evidence" value="ECO:0007669"/>
    <property type="project" value="InterPro"/>
</dbReference>
<accession>A0A4T2A2T1</accession>
<protein>
    <submittedName>
        <fullName evidence="2">Glycosyltransferase family 1 protein</fullName>
    </submittedName>
</protein>
<dbReference type="Gene3D" id="3.40.50.2000">
    <property type="entry name" value="Glycogen Phosphorylase B"/>
    <property type="match status" value="1"/>
</dbReference>
<dbReference type="CDD" id="cd03809">
    <property type="entry name" value="GT4_MtfB-like"/>
    <property type="match status" value="1"/>
</dbReference>
<dbReference type="PANTHER" id="PTHR46401">
    <property type="entry name" value="GLYCOSYLTRANSFERASE WBBK-RELATED"/>
    <property type="match status" value="1"/>
</dbReference>
<dbReference type="AlphaFoldDB" id="A0A4T2A2T1"/>
<name>A0A4T2A2T1_9PSED</name>
<dbReference type="Proteomes" id="UP000307541">
    <property type="component" value="Unassembled WGS sequence"/>
</dbReference>
<keyword evidence="3" id="KW-1185">Reference proteome</keyword>
<dbReference type="RefSeq" id="WP_136663870.1">
    <property type="nucleotide sequence ID" value="NZ_RFLV01000001.1"/>
</dbReference>
<feature type="domain" description="Glycosyl transferase family 1" evidence="1">
    <location>
        <begin position="263"/>
        <end position="412"/>
    </location>
</feature>
<dbReference type="SUPFAM" id="SSF53756">
    <property type="entry name" value="UDP-Glycosyltransferase/glycogen phosphorylase"/>
    <property type="match status" value="1"/>
</dbReference>
<dbReference type="OrthoDB" id="9801609at2"/>
<dbReference type="Pfam" id="PF00534">
    <property type="entry name" value="Glycos_transf_1"/>
    <property type="match status" value="1"/>
</dbReference>
<dbReference type="PANTHER" id="PTHR46401:SF9">
    <property type="entry name" value="MANNOSYLTRANSFERASE A"/>
    <property type="match status" value="1"/>
</dbReference>
<gene>
    <name evidence="2" type="ORF">D8779_07935</name>
</gene>
<proteinExistence type="predicted"/>
<sequence length="458" mass="51944">MTRLLIECTNVFRNPRVNSGIQRVVRNIVRHLGSTADTVECIPVIFARGRLYRVTKLTPDPADEALLARAYELLERLNGAFWRAHGRYENHWPMTRVHNLRRAFYVVSRVLNLPIALGLRSLRLLGFDPLLLRAEPFEAHAGDQLVLLDSSWHEAHFGQIEQLKRQGVGIVAVLYDLIPLTRPEFFDTRLSAVFSAWFDWVIHTADGYMAISRSVRDQLKHELATRLGTVAAEKPWYGYFHLGSELDLIRAELAPPAELTRLFNAEQPVYLAVSTVEPRKNHSYLLDAFELLWAQQSPVRLCIIGRVGWKCEALIKRIEGHPEFGRRLFMFNQLDDGGLEYAYARAKALVFSSHDEGFGLPLVEAMQRGLPAMGSDIPVFHEVGGEYMAYFDLQAPQTLADLVTRFEQSGEFPAAGQLTDWQWIGWGGACRQLVDGIMAEVGPQEAPQRQEYTHAGRP</sequence>
<reference evidence="2 3" key="1">
    <citation type="submission" date="2018-10" db="EMBL/GenBank/DDBJ databases">
        <title>Pseudomonas leptonychotis sp. nov., isolated from Weddell seals in Antarctica.</title>
        <authorList>
            <person name="Novakova D."/>
            <person name="Svec P."/>
            <person name="Kralova S."/>
            <person name="Kristofova L."/>
            <person name="Zeman M."/>
            <person name="Pantucek R."/>
            <person name="Maslanova I."/>
            <person name="Sedlacek I."/>
        </authorList>
    </citation>
    <scope>NUCLEOTIDE SEQUENCE [LARGE SCALE GENOMIC DNA]</scope>
    <source>
        <strain evidence="2 3">CCM 8849</strain>
    </source>
</reference>
<dbReference type="EMBL" id="RFLV01000001">
    <property type="protein sequence ID" value="TIH10592.1"/>
    <property type="molecule type" value="Genomic_DNA"/>
</dbReference>
<organism evidence="2 3">
    <name type="scientific">Pseudomonas leptonychotis</name>
    <dbReference type="NCBI Taxonomy" id="2448482"/>
    <lineage>
        <taxon>Bacteria</taxon>
        <taxon>Pseudomonadati</taxon>
        <taxon>Pseudomonadota</taxon>
        <taxon>Gammaproteobacteria</taxon>
        <taxon>Pseudomonadales</taxon>
        <taxon>Pseudomonadaceae</taxon>
        <taxon>Pseudomonas</taxon>
    </lineage>
</organism>